<evidence type="ECO:0000313" key="4">
    <source>
        <dbReference type="Proteomes" id="UP001552299"/>
    </source>
</evidence>
<dbReference type="CDD" id="cd00052">
    <property type="entry name" value="EH"/>
    <property type="match status" value="1"/>
</dbReference>
<dbReference type="Proteomes" id="UP001552299">
    <property type="component" value="Unassembled WGS sequence"/>
</dbReference>
<dbReference type="SMART" id="SM00027">
    <property type="entry name" value="EH"/>
    <property type="match status" value="1"/>
</dbReference>
<dbReference type="AlphaFoldDB" id="A0ABD0UZ80"/>
<feature type="domain" description="EH" evidence="1">
    <location>
        <begin position="14"/>
        <end position="97"/>
    </location>
</feature>
<dbReference type="Pfam" id="PF12763">
    <property type="entry name" value="EH"/>
    <property type="match status" value="1"/>
</dbReference>
<dbReference type="SUPFAM" id="SSF47473">
    <property type="entry name" value="EF-hand"/>
    <property type="match status" value="1"/>
</dbReference>
<dbReference type="PANTHER" id="PTHR11216">
    <property type="entry name" value="EH DOMAIN"/>
    <property type="match status" value="1"/>
</dbReference>
<gene>
    <name evidence="3" type="ORF">M5K25_016070</name>
</gene>
<dbReference type="PROSITE" id="PS50222">
    <property type="entry name" value="EF_HAND_2"/>
    <property type="match status" value="1"/>
</dbReference>
<dbReference type="InterPro" id="IPR011992">
    <property type="entry name" value="EF-hand-dom_pair"/>
</dbReference>
<dbReference type="InterPro" id="IPR000261">
    <property type="entry name" value="EH_dom"/>
</dbReference>
<dbReference type="Gene3D" id="1.10.238.10">
    <property type="entry name" value="EF-hand"/>
    <property type="match status" value="1"/>
</dbReference>
<dbReference type="InterPro" id="IPR002048">
    <property type="entry name" value="EF_hand_dom"/>
</dbReference>
<evidence type="ECO:0000259" key="2">
    <source>
        <dbReference type="PROSITE" id="PS50222"/>
    </source>
</evidence>
<keyword evidence="4" id="KW-1185">Reference proteome</keyword>
<dbReference type="PANTHER" id="PTHR11216:SF31">
    <property type="entry name" value="AT21416P"/>
    <property type="match status" value="1"/>
</dbReference>
<proteinExistence type="predicted"/>
<dbReference type="EMBL" id="JANQDX010000012">
    <property type="protein sequence ID" value="KAL0915637.1"/>
    <property type="molecule type" value="Genomic_DNA"/>
</dbReference>
<feature type="domain" description="EF-hand" evidence="2">
    <location>
        <begin position="47"/>
        <end position="82"/>
    </location>
</feature>
<protein>
    <submittedName>
        <fullName evidence="3">Uncharacterized protein</fullName>
    </submittedName>
</protein>
<reference evidence="3 4" key="1">
    <citation type="journal article" date="2024" name="Plant Biotechnol. J.">
        <title>Dendrobium thyrsiflorum genome and its molecular insights into genes involved in important horticultural traits.</title>
        <authorList>
            <person name="Chen B."/>
            <person name="Wang J.Y."/>
            <person name="Zheng P.J."/>
            <person name="Li K.L."/>
            <person name="Liang Y.M."/>
            <person name="Chen X.F."/>
            <person name="Zhang C."/>
            <person name="Zhao X."/>
            <person name="He X."/>
            <person name="Zhang G.Q."/>
            <person name="Liu Z.J."/>
            <person name="Xu Q."/>
        </authorList>
    </citation>
    <scope>NUCLEOTIDE SEQUENCE [LARGE SCALE GENOMIC DNA]</scope>
    <source>
        <strain evidence="3">GZMU011</strain>
    </source>
</reference>
<evidence type="ECO:0000259" key="1">
    <source>
        <dbReference type="PROSITE" id="PS50031"/>
    </source>
</evidence>
<dbReference type="SMART" id="SM00054">
    <property type="entry name" value="EFh"/>
    <property type="match status" value="2"/>
</dbReference>
<comment type="caution">
    <text evidence="3">The sequence shown here is derived from an EMBL/GenBank/DDBJ whole genome shotgun (WGS) entry which is preliminary data.</text>
</comment>
<organism evidence="3 4">
    <name type="scientific">Dendrobium thyrsiflorum</name>
    <name type="common">Pinecone-like raceme dendrobium</name>
    <name type="synonym">Orchid</name>
    <dbReference type="NCBI Taxonomy" id="117978"/>
    <lineage>
        <taxon>Eukaryota</taxon>
        <taxon>Viridiplantae</taxon>
        <taxon>Streptophyta</taxon>
        <taxon>Embryophyta</taxon>
        <taxon>Tracheophyta</taxon>
        <taxon>Spermatophyta</taxon>
        <taxon>Magnoliopsida</taxon>
        <taxon>Liliopsida</taxon>
        <taxon>Asparagales</taxon>
        <taxon>Orchidaceae</taxon>
        <taxon>Epidendroideae</taxon>
        <taxon>Malaxideae</taxon>
        <taxon>Dendrobiinae</taxon>
        <taxon>Dendrobium</taxon>
    </lineage>
</organism>
<sequence length="145" mass="16656">MDYVTSPTSCTRDQLKTYQLWFSIADSDGDGRVTGKDALKFFAMSNLPRPELKQVWTFADSKRQGFLDFEEFISAMQLISLAQGGLEITQDTLPRTVHAEYHFVDISNDPHYKKNIKHHHRLIGLASNRQRSWDSLPQVVLKSLN</sequence>
<evidence type="ECO:0000313" key="3">
    <source>
        <dbReference type="EMBL" id="KAL0915637.1"/>
    </source>
</evidence>
<accession>A0ABD0UZ80</accession>
<name>A0ABD0UZ80_DENTH</name>
<dbReference type="PROSITE" id="PS50031">
    <property type="entry name" value="EH"/>
    <property type="match status" value="1"/>
</dbReference>